<gene>
    <name evidence="1" type="ORF">TRM7557_01359</name>
</gene>
<protein>
    <submittedName>
        <fullName evidence="1">Uncharacterized protein</fullName>
    </submittedName>
</protein>
<keyword evidence="2" id="KW-1185">Reference proteome</keyword>
<organism evidence="1 2">
    <name type="scientific">Tritonibacter multivorans</name>
    <dbReference type="NCBI Taxonomy" id="928856"/>
    <lineage>
        <taxon>Bacteria</taxon>
        <taxon>Pseudomonadati</taxon>
        <taxon>Pseudomonadota</taxon>
        <taxon>Alphaproteobacteria</taxon>
        <taxon>Rhodobacterales</taxon>
        <taxon>Paracoccaceae</taxon>
        <taxon>Tritonibacter</taxon>
    </lineage>
</organism>
<proteinExistence type="predicted"/>
<reference evidence="1 2" key="1">
    <citation type="submission" date="2015-09" db="EMBL/GenBank/DDBJ databases">
        <authorList>
            <consortium name="Swine Surveillance"/>
        </authorList>
    </citation>
    <scope>NUCLEOTIDE SEQUENCE [LARGE SCALE GENOMIC DNA]</scope>
    <source>
        <strain evidence="1 2">CECT 7557</strain>
    </source>
</reference>
<dbReference type="RefSeq" id="WP_058289464.1">
    <property type="nucleotide sequence ID" value="NZ_CYSD01000020.1"/>
</dbReference>
<dbReference type="EMBL" id="CYSD01000020">
    <property type="protein sequence ID" value="CUH77413.1"/>
    <property type="molecule type" value="Genomic_DNA"/>
</dbReference>
<dbReference type="Proteomes" id="UP000052022">
    <property type="component" value="Unassembled WGS sequence"/>
</dbReference>
<name>A0A0P1GTL6_9RHOB</name>
<evidence type="ECO:0000313" key="2">
    <source>
        <dbReference type="Proteomes" id="UP000052022"/>
    </source>
</evidence>
<accession>A0A0P1GTL6</accession>
<dbReference type="AlphaFoldDB" id="A0A0P1GTL6"/>
<sequence length="114" mass="13012">MKKEYTDNIIEHAFYGIEENIPADRTVVVTLRDLMKVHAALQELNQFFHQPSHMQTLEDVETYLGSLETNGAFKLITMARCDIMGNMLPDDLDALVDQGVFDPPNAPYYFEDKG</sequence>
<evidence type="ECO:0000313" key="1">
    <source>
        <dbReference type="EMBL" id="CUH77413.1"/>
    </source>
</evidence>
<dbReference type="OrthoDB" id="2221036at2"/>